<name>A0A6H5HIP2_9HEMI</name>
<dbReference type="SUPFAM" id="SSF50978">
    <property type="entry name" value="WD40 repeat-like"/>
    <property type="match status" value="1"/>
</dbReference>
<dbReference type="InterPro" id="IPR001680">
    <property type="entry name" value="WD40_rpt"/>
</dbReference>
<evidence type="ECO:0000313" key="3">
    <source>
        <dbReference type="EMBL" id="CAB0017985.1"/>
    </source>
</evidence>
<evidence type="ECO:0000256" key="1">
    <source>
        <dbReference type="PROSITE-ProRule" id="PRU00221"/>
    </source>
</evidence>
<accession>A0A6H5HIP2</accession>
<evidence type="ECO:0000313" key="4">
    <source>
        <dbReference type="Proteomes" id="UP000479000"/>
    </source>
</evidence>
<proteinExistence type="predicted"/>
<dbReference type="Gene3D" id="2.130.10.10">
    <property type="entry name" value="YVTN repeat-like/Quinoprotein amine dehydrogenase"/>
    <property type="match status" value="1"/>
</dbReference>
<evidence type="ECO:0000256" key="2">
    <source>
        <dbReference type="SAM" id="MobiDB-lite"/>
    </source>
</evidence>
<dbReference type="InterPro" id="IPR036322">
    <property type="entry name" value="WD40_repeat_dom_sf"/>
</dbReference>
<dbReference type="AlphaFoldDB" id="A0A6H5HIP2"/>
<feature type="non-terminal residue" evidence="3">
    <location>
        <position position="1"/>
    </location>
</feature>
<organism evidence="3 4">
    <name type="scientific">Nesidiocoris tenuis</name>
    <dbReference type="NCBI Taxonomy" id="355587"/>
    <lineage>
        <taxon>Eukaryota</taxon>
        <taxon>Metazoa</taxon>
        <taxon>Ecdysozoa</taxon>
        <taxon>Arthropoda</taxon>
        <taxon>Hexapoda</taxon>
        <taxon>Insecta</taxon>
        <taxon>Pterygota</taxon>
        <taxon>Neoptera</taxon>
        <taxon>Paraneoptera</taxon>
        <taxon>Hemiptera</taxon>
        <taxon>Heteroptera</taxon>
        <taxon>Panheteroptera</taxon>
        <taxon>Cimicomorpha</taxon>
        <taxon>Miridae</taxon>
        <taxon>Dicyphina</taxon>
        <taxon>Nesidiocoris</taxon>
    </lineage>
</organism>
<dbReference type="Proteomes" id="UP000479000">
    <property type="component" value="Unassembled WGS sequence"/>
</dbReference>
<sequence length="127" mass="14320">HDQELTHTCAHHSQRLVVTSSQDTTFRLWDFREPIHSVSVFQGHTDVVKRTDRSSARQPASAPVRSCRPASRPPSAGPPADGVQCRLGRRTQFQFAFFHLRFRSSHARLEHTEHQGSLVVASIIASR</sequence>
<reference evidence="3 4" key="1">
    <citation type="submission" date="2020-02" db="EMBL/GenBank/DDBJ databases">
        <authorList>
            <person name="Ferguson B K."/>
        </authorList>
    </citation>
    <scope>NUCLEOTIDE SEQUENCE [LARGE SCALE GENOMIC DNA]</scope>
</reference>
<feature type="region of interest" description="Disordered" evidence="2">
    <location>
        <begin position="48"/>
        <end position="84"/>
    </location>
</feature>
<dbReference type="PROSITE" id="PS50294">
    <property type="entry name" value="WD_REPEATS_REGION"/>
    <property type="match status" value="1"/>
</dbReference>
<gene>
    <name evidence="3" type="ORF">NTEN_LOCUS21894</name>
</gene>
<dbReference type="OrthoDB" id="9984207at2759"/>
<keyword evidence="1" id="KW-0853">WD repeat</keyword>
<feature type="compositionally biased region" description="Low complexity" evidence="2">
    <location>
        <begin position="59"/>
        <end position="70"/>
    </location>
</feature>
<dbReference type="EMBL" id="CADCXU010032158">
    <property type="protein sequence ID" value="CAB0017985.1"/>
    <property type="molecule type" value="Genomic_DNA"/>
</dbReference>
<protein>
    <submittedName>
        <fullName evidence="3">Uncharacterized protein</fullName>
    </submittedName>
</protein>
<dbReference type="PROSITE" id="PS50082">
    <property type="entry name" value="WD_REPEATS_2"/>
    <property type="match status" value="1"/>
</dbReference>
<keyword evidence="4" id="KW-1185">Reference proteome</keyword>
<feature type="repeat" description="WD" evidence="1">
    <location>
        <begin position="1"/>
        <end position="32"/>
    </location>
</feature>
<dbReference type="InterPro" id="IPR015943">
    <property type="entry name" value="WD40/YVTN_repeat-like_dom_sf"/>
</dbReference>